<dbReference type="InterPro" id="IPR029044">
    <property type="entry name" value="Nucleotide-diphossugar_trans"/>
</dbReference>
<sequence>MTNFDAPHPADSPGPVPRVSVVMPAWNCGRYIRRAIDAVLAQTLDDLELIIVDDASTDDTRAVVESCTDPRIRLLCNDSNHGPAYCRNRGIAAARGEWVALLDADDWFRPERLERLCARAMLHGADAIVDDLFIIDDGRSRPRSTLFTEASCGLEDGAWLSPADLLAHEIGALKPVFRRSLFSVHGHRYDESLRYGEDYLLYLSWLIGGARVLLTRETFYYLRRGATGSLTTSRVAMVRAAIALNQRLLDDPCIQKRPEARKALVRRAAATRDLLVFYEVICPLRARDPAGACLALLRSPRFILITLRRVPTVIGLRLKRLAYRCGRFAARRLSVDTVQPQQEMR</sequence>
<dbReference type="PANTHER" id="PTHR43685:SF11">
    <property type="entry name" value="GLYCOSYLTRANSFERASE TAGX-RELATED"/>
    <property type="match status" value="1"/>
</dbReference>
<dbReference type="CDD" id="cd00761">
    <property type="entry name" value="Glyco_tranf_GTA_type"/>
    <property type="match status" value="1"/>
</dbReference>
<dbReference type="RefSeq" id="WP_220809264.1">
    <property type="nucleotide sequence ID" value="NZ_BPMK01000012.1"/>
</dbReference>
<accession>A0ABQ4Q6K0</accession>
<dbReference type="PANTHER" id="PTHR43685">
    <property type="entry name" value="GLYCOSYLTRANSFERASE"/>
    <property type="match status" value="1"/>
</dbReference>
<name>A0ABQ4Q6K0_9BURK</name>
<dbReference type="Pfam" id="PF00535">
    <property type="entry name" value="Glycos_transf_2"/>
    <property type="match status" value="1"/>
</dbReference>
<comment type="caution">
    <text evidence="2">The sequence shown here is derived from an EMBL/GenBank/DDBJ whole genome shotgun (WGS) entry which is preliminary data.</text>
</comment>
<dbReference type="EMBL" id="BPMK01000012">
    <property type="protein sequence ID" value="GIZ52846.1"/>
    <property type="molecule type" value="Genomic_DNA"/>
</dbReference>
<dbReference type="InterPro" id="IPR050834">
    <property type="entry name" value="Glycosyltransf_2"/>
</dbReference>
<reference evidence="2 3" key="1">
    <citation type="journal article" date="2022" name="Int. J. Syst. Evol. Microbiol.">
        <title>Noviherbaspirillum aridicola sp. nov., isolated from an arid soil in Pakistan.</title>
        <authorList>
            <person name="Khan I.U."/>
            <person name="Saqib M."/>
            <person name="Amin A."/>
            <person name="Hussain F."/>
            <person name="Li L."/>
            <person name="Liu Y.H."/>
            <person name="Fang B.Z."/>
            <person name="Ahmed I."/>
            <person name="Li W.J."/>
        </authorList>
    </citation>
    <scope>NUCLEOTIDE SEQUENCE [LARGE SCALE GENOMIC DNA]</scope>
    <source>
        <strain evidence="2 3">NCCP-691</strain>
    </source>
</reference>
<evidence type="ECO:0000313" key="3">
    <source>
        <dbReference type="Proteomes" id="UP000887222"/>
    </source>
</evidence>
<keyword evidence="3" id="KW-1185">Reference proteome</keyword>
<gene>
    <name evidence="2" type="primary">exoO</name>
    <name evidence="2" type="ORF">NCCP691_28600</name>
</gene>
<organism evidence="2 3">
    <name type="scientific">Noviherbaspirillum aridicola</name>
    <dbReference type="NCBI Taxonomy" id="2849687"/>
    <lineage>
        <taxon>Bacteria</taxon>
        <taxon>Pseudomonadati</taxon>
        <taxon>Pseudomonadota</taxon>
        <taxon>Betaproteobacteria</taxon>
        <taxon>Burkholderiales</taxon>
        <taxon>Oxalobacteraceae</taxon>
        <taxon>Noviherbaspirillum</taxon>
    </lineage>
</organism>
<evidence type="ECO:0000313" key="2">
    <source>
        <dbReference type="EMBL" id="GIZ52846.1"/>
    </source>
</evidence>
<dbReference type="InterPro" id="IPR001173">
    <property type="entry name" value="Glyco_trans_2-like"/>
</dbReference>
<evidence type="ECO:0000259" key="1">
    <source>
        <dbReference type="Pfam" id="PF00535"/>
    </source>
</evidence>
<dbReference type="SUPFAM" id="SSF53448">
    <property type="entry name" value="Nucleotide-diphospho-sugar transferases"/>
    <property type="match status" value="1"/>
</dbReference>
<dbReference type="Gene3D" id="3.90.550.10">
    <property type="entry name" value="Spore Coat Polysaccharide Biosynthesis Protein SpsA, Chain A"/>
    <property type="match status" value="1"/>
</dbReference>
<protein>
    <submittedName>
        <fullName evidence="2">Succinoglycan biosynthesis protein ExoO</fullName>
    </submittedName>
</protein>
<proteinExistence type="predicted"/>
<feature type="domain" description="Glycosyltransferase 2-like" evidence="1">
    <location>
        <begin position="20"/>
        <end position="147"/>
    </location>
</feature>
<dbReference type="Proteomes" id="UP000887222">
    <property type="component" value="Unassembled WGS sequence"/>
</dbReference>